<dbReference type="Pfam" id="PF21010">
    <property type="entry name" value="HA2_C"/>
    <property type="match status" value="1"/>
</dbReference>
<proteinExistence type="inferred from homology"/>
<feature type="domain" description="Helicase ATP-binding" evidence="9">
    <location>
        <begin position="93"/>
        <end position="268"/>
    </location>
</feature>
<dbReference type="Proteomes" id="UP000011713">
    <property type="component" value="Unassembled WGS sequence"/>
</dbReference>
<dbReference type="SMART" id="SM00847">
    <property type="entry name" value="HA2"/>
    <property type="match status" value="1"/>
</dbReference>
<sequence>MTLRDHRNAPIRTQELRFLVQCNVSVRFYMATFWRPGTALRGANATADAEAEVARDFPKDVEVPLVQFNPLSKLSVQDQRARLPVARHRLELLYAVETYAITILVGATGSGKTTQVPQYLLEAGWATSRSIDGQYSGQNRTIVCTQPRRVAVVTIAERVAMERGCKLGDEVGYAVRFEEQCDAKRTKIKFVTDGLLLRETMRDPLLSRYSVVILDEAHERNLETDLLLGLIKKIRRKRPELRVIIASATLHVDTFVKFFRSKKQDKLQDSRDTSMLAKPAAGLKDVVVVSVEGRQFPVDIEYLQEPCGDYLQQSIDTVLAIDKHEGEGDVLVFLPGQEEIDFVVRALNDCAPADILPVPLYGTLPLKMQLNAFLSAPRGVRRKVIVATTIAETSVTIEGVVFVVDGCFTKLAFFNPLTGVEALLTTLVSKASAKQRAGRAGRSCPGKCFRLCTQEYFHTKLAKETIPQMQRTNLATVALYLLSMGIRDLAHFDFVSPPSPEALIRALELLFSLGVIDTESRLIDPLGTQVAEFPVAPSLAKVILSSCRFDCTREMLSIASVLSVGDVFLNARGSKERKEKLAEAMEHFAHPDGDHMTYLSIYDEFVDTGKSRSWCDEYMLSYRALVRATEVRRHLERYITRFKSLEKHHGADHVRLDGNAMDETEEKVRSATIRKCLVSGYFANAAKLHADGTYRTLRDQRAVELHPTSVYYHMGTLPDWIIFHQSVLTTEEFVRDVSKIDPRWLVDQSPDFYRTKDVGSVISGSSGALGLPSTSSTASAMKKPKVIKPEAAATAISSDGRILFRKPKRSTQGSKPNLPVYIGKSKGGLRSQF</sequence>
<evidence type="ECO:0000256" key="4">
    <source>
        <dbReference type="ARBA" id="ARBA00022801"/>
    </source>
</evidence>
<reference evidence="11" key="2">
    <citation type="submission" date="2015-06" db="UniProtKB">
        <authorList>
            <consortium name="EnsemblProtists"/>
        </authorList>
    </citation>
    <scope>IDENTIFICATION</scope>
    <source>
        <strain evidence="11">Emoy2</strain>
    </source>
</reference>
<evidence type="ECO:0000259" key="10">
    <source>
        <dbReference type="PROSITE" id="PS51194"/>
    </source>
</evidence>
<dbReference type="GO" id="GO:0003723">
    <property type="term" value="F:RNA binding"/>
    <property type="evidence" value="ECO:0007669"/>
    <property type="project" value="TreeGrafter"/>
</dbReference>
<dbReference type="EC" id="3.6.4.13" evidence="2"/>
<evidence type="ECO:0000256" key="7">
    <source>
        <dbReference type="ARBA" id="ARBA00047984"/>
    </source>
</evidence>
<dbReference type="PROSITE" id="PS51192">
    <property type="entry name" value="HELICASE_ATP_BIND_1"/>
    <property type="match status" value="1"/>
</dbReference>
<comment type="catalytic activity">
    <reaction evidence="7">
        <text>ATP + H2O = ADP + phosphate + H(+)</text>
        <dbReference type="Rhea" id="RHEA:13065"/>
        <dbReference type="ChEBI" id="CHEBI:15377"/>
        <dbReference type="ChEBI" id="CHEBI:15378"/>
        <dbReference type="ChEBI" id="CHEBI:30616"/>
        <dbReference type="ChEBI" id="CHEBI:43474"/>
        <dbReference type="ChEBI" id="CHEBI:456216"/>
        <dbReference type="EC" id="3.6.4.13"/>
    </reaction>
</comment>
<dbReference type="VEuPathDB" id="FungiDB:HpaG804563"/>
<dbReference type="GO" id="GO:0016787">
    <property type="term" value="F:hydrolase activity"/>
    <property type="evidence" value="ECO:0007669"/>
    <property type="project" value="UniProtKB-KW"/>
</dbReference>
<dbReference type="CDD" id="cd18791">
    <property type="entry name" value="SF2_C_RHA"/>
    <property type="match status" value="1"/>
</dbReference>
<dbReference type="STRING" id="559515.M4BE45"/>
<evidence type="ECO:0000313" key="11">
    <source>
        <dbReference type="EnsemblProtists" id="HpaP804563"/>
    </source>
</evidence>
<dbReference type="GO" id="GO:0003724">
    <property type="term" value="F:RNA helicase activity"/>
    <property type="evidence" value="ECO:0007669"/>
    <property type="project" value="UniProtKB-EC"/>
</dbReference>
<evidence type="ECO:0000256" key="2">
    <source>
        <dbReference type="ARBA" id="ARBA00012552"/>
    </source>
</evidence>
<dbReference type="Pfam" id="PF00270">
    <property type="entry name" value="DEAD"/>
    <property type="match status" value="1"/>
</dbReference>
<dbReference type="InterPro" id="IPR011545">
    <property type="entry name" value="DEAD/DEAH_box_helicase_dom"/>
</dbReference>
<dbReference type="FunFam" id="1.20.120.1080:FF:000035">
    <property type="entry name" value="Pre-mRNA-splicing factor ATP-dependent RNA helicase, putative"/>
    <property type="match status" value="1"/>
</dbReference>
<dbReference type="FunFam" id="3.40.50.300:FF:000578">
    <property type="entry name" value="probable ATP-dependent RNA helicase DHX35"/>
    <property type="match status" value="1"/>
</dbReference>
<evidence type="ECO:0000256" key="5">
    <source>
        <dbReference type="ARBA" id="ARBA00022806"/>
    </source>
</evidence>
<evidence type="ECO:0000256" key="8">
    <source>
        <dbReference type="SAM" id="MobiDB-lite"/>
    </source>
</evidence>
<dbReference type="HOGENOM" id="CLU_001832_5_11_1"/>
<keyword evidence="5" id="KW-0347">Helicase</keyword>
<dbReference type="Pfam" id="PF07717">
    <property type="entry name" value="OB_NTP_bind"/>
    <property type="match status" value="1"/>
</dbReference>
<dbReference type="Gene3D" id="1.20.120.1080">
    <property type="match status" value="1"/>
</dbReference>
<dbReference type="Pfam" id="PF00271">
    <property type="entry name" value="Helicase_C"/>
    <property type="match status" value="1"/>
</dbReference>
<dbReference type="InterPro" id="IPR027417">
    <property type="entry name" value="P-loop_NTPase"/>
</dbReference>
<keyword evidence="4" id="KW-0378">Hydrolase</keyword>
<evidence type="ECO:0000256" key="6">
    <source>
        <dbReference type="ARBA" id="ARBA00022840"/>
    </source>
</evidence>
<dbReference type="Gene3D" id="3.40.50.300">
    <property type="entry name" value="P-loop containing nucleotide triphosphate hydrolases"/>
    <property type="match status" value="2"/>
</dbReference>
<evidence type="ECO:0000256" key="3">
    <source>
        <dbReference type="ARBA" id="ARBA00022741"/>
    </source>
</evidence>
<dbReference type="PANTHER" id="PTHR18934:SF136">
    <property type="entry name" value="ATP-DEPENDENT RNA HELICASE DHX35-RELATED"/>
    <property type="match status" value="1"/>
</dbReference>
<reference evidence="12" key="1">
    <citation type="journal article" date="2010" name="Science">
        <title>Signatures of adaptation to obligate biotrophy in the Hyaloperonospora arabidopsidis genome.</title>
        <authorList>
            <person name="Baxter L."/>
            <person name="Tripathy S."/>
            <person name="Ishaque N."/>
            <person name="Boot N."/>
            <person name="Cabral A."/>
            <person name="Kemen E."/>
            <person name="Thines M."/>
            <person name="Ah-Fong A."/>
            <person name="Anderson R."/>
            <person name="Badejoko W."/>
            <person name="Bittner-Eddy P."/>
            <person name="Boore J.L."/>
            <person name="Chibucos M.C."/>
            <person name="Coates M."/>
            <person name="Dehal P."/>
            <person name="Delehaunty K."/>
            <person name="Dong S."/>
            <person name="Downton P."/>
            <person name="Dumas B."/>
            <person name="Fabro G."/>
            <person name="Fronick C."/>
            <person name="Fuerstenberg S.I."/>
            <person name="Fulton L."/>
            <person name="Gaulin E."/>
            <person name="Govers F."/>
            <person name="Hughes L."/>
            <person name="Humphray S."/>
            <person name="Jiang R.H."/>
            <person name="Judelson H."/>
            <person name="Kamoun S."/>
            <person name="Kyung K."/>
            <person name="Meijer H."/>
            <person name="Minx P."/>
            <person name="Morris P."/>
            <person name="Nelson J."/>
            <person name="Phuntumart V."/>
            <person name="Qutob D."/>
            <person name="Rehmany A."/>
            <person name="Rougon-Cardoso A."/>
            <person name="Ryden P."/>
            <person name="Torto-Alalibo T."/>
            <person name="Studholme D."/>
            <person name="Wang Y."/>
            <person name="Win J."/>
            <person name="Wood J."/>
            <person name="Clifton S.W."/>
            <person name="Rogers J."/>
            <person name="Van den Ackerveken G."/>
            <person name="Jones J.D."/>
            <person name="McDowell J.M."/>
            <person name="Beynon J."/>
            <person name="Tyler B.M."/>
        </authorList>
    </citation>
    <scope>NUCLEOTIDE SEQUENCE [LARGE SCALE GENOMIC DNA]</scope>
    <source>
        <strain evidence="12">Emoy2</strain>
    </source>
</reference>
<feature type="domain" description="Helicase C-terminal" evidence="10">
    <location>
        <begin position="316"/>
        <end position="485"/>
    </location>
</feature>
<dbReference type="InterPro" id="IPR011709">
    <property type="entry name" value="DEAD-box_helicase_OB_fold"/>
</dbReference>
<dbReference type="PROSITE" id="PS51194">
    <property type="entry name" value="HELICASE_CTER"/>
    <property type="match status" value="1"/>
</dbReference>
<comment type="similarity">
    <text evidence="1">Belongs to the DEAD box helicase family. DEAH subfamily.</text>
</comment>
<dbReference type="AlphaFoldDB" id="M4BE45"/>
<feature type="region of interest" description="Disordered" evidence="8">
    <location>
        <begin position="807"/>
        <end position="833"/>
    </location>
</feature>
<dbReference type="EMBL" id="JH598169">
    <property type="status" value="NOT_ANNOTATED_CDS"/>
    <property type="molecule type" value="Genomic_DNA"/>
</dbReference>
<dbReference type="InterPro" id="IPR014001">
    <property type="entry name" value="Helicase_ATP-bd"/>
</dbReference>
<dbReference type="SUPFAM" id="SSF52540">
    <property type="entry name" value="P-loop containing nucleoside triphosphate hydrolases"/>
    <property type="match status" value="1"/>
</dbReference>
<keyword evidence="12" id="KW-1185">Reference proteome</keyword>
<keyword evidence="6" id="KW-0067">ATP-binding</keyword>
<name>M4BE45_HYAAE</name>
<dbReference type="InterPro" id="IPR007502">
    <property type="entry name" value="Helicase-assoc_dom"/>
</dbReference>
<dbReference type="SMART" id="SM00487">
    <property type="entry name" value="DEXDc"/>
    <property type="match status" value="1"/>
</dbReference>
<dbReference type="PROSITE" id="PS00690">
    <property type="entry name" value="DEAH_ATP_HELICASE"/>
    <property type="match status" value="1"/>
</dbReference>
<evidence type="ECO:0000256" key="1">
    <source>
        <dbReference type="ARBA" id="ARBA00008792"/>
    </source>
</evidence>
<accession>M4BE45</accession>
<protein>
    <recommendedName>
        <fullName evidence="2">RNA helicase</fullName>
        <ecNumber evidence="2">3.6.4.13</ecNumber>
    </recommendedName>
</protein>
<dbReference type="InterPro" id="IPR002464">
    <property type="entry name" value="DNA/RNA_helicase_DEAH_CS"/>
</dbReference>
<dbReference type="PANTHER" id="PTHR18934">
    <property type="entry name" value="ATP-DEPENDENT RNA HELICASE"/>
    <property type="match status" value="1"/>
</dbReference>
<evidence type="ECO:0000259" key="9">
    <source>
        <dbReference type="PROSITE" id="PS51192"/>
    </source>
</evidence>
<keyword evidence="3" id="KW-0547">Nucleotide-binding</keyword>
<dbReference type="eggNOG" id="KOG0922">
    <property type="taxonomic scope" value="Eukaryota"/>
</dbReference>
<organism evidence="11 12">
    <name type="scientific">Hyaloperonospora arabidopsidis (strain Emoy2)</name>
    <name type="common">Downy mildew agent</name>
    <name type="synonym">Peronospora arabidopsidis</name>
    <dbReference type="NCBI Taxonomy" id="559515"/>
    <lineage>
        <taxon>Eukaryota</taxon>
        <taxon>Sar</taxon>
        <taxon>Stramenopiles</taxon>
        <taxon>Oomycota</taxon>
        <taxon>Peronosporomycetes</taxon>
        <taxon>Peronosporales</taxon>
        <taxon>Peronosporaceae</taxon>
        <taxon>Hyaloperonospora</taxon>
    </lineage>
</organism>
<dbReference type="SMART" id="SM00490">
    <property type="entry name" value="HELICc"/>
    <property type="match status" value="1"/>
</dbReference>
<dbReference type="OMA" id="RALNDCA"/>
<evidence type="ECO:0000313" key="12">
    <source>
        <dbReference type="Proteomes" id="UP000011713"/>
    </source>
</evidence>
<dbReference type="InterPro" id="IPR001650">
    <property type="entry name" value="Helicase_C-like"/>
</dbReference>
<dbReference type="EnsemblProtists" id="HpaT804563">
    <property type="protein sequence ID" value="HpaP804563"/>
    <property type="gene ID" value="HpaG804563"/>
</dbReference>
<dbReference type="GO" id="GO:0005524">
    <property type="term" value="F:ATP binding"/>
    <property type="evidence" value="ECO:0007669"/>
    <property type="project" value="UniProtKB-KW"/>
</dbReference>
<dbReference type="InParanoid" id="M4BE45"/>